<evidence type="ECO:0000313" key="2">
    <source>
        <dbReference type="Proteomes" id="UP000198736"/>
    </source>
</evidence>
<accession>A0A0S4L253</accession>
<gene>
    <name evidence="1" type="ORF">COMA2_10271</name>
</gene>
<organism evidence="1 2">
    <name type="scientific">Candidatus Nitrospira nitrificans</name>
    <dbReference type="NCBI Taxonomy" id="1742973"/>
    <lineage>
        <taxon>Bacteria</taxon>
        <taxon>Pseudomonadati</taxon>
        <taxon>Nitrospirota</taxon>
        <taxon>Nitrospiria</taxon>
        <taxon>Nitrospirales</taxon>
        <taxon>Nitrospiraceae</taxon>
        <taxon>Nitrospira</taxon>
    </lineage>
</organism>
<dbReference type="Proteomes" id="UP000198736">
    <property type="component" value="Unassembled WGS sequence"/>
</dbReference>
<keyword evidence="2" id="KW-1185">Reference proteome</keyword>
<dbReference type="STRING" id="1742973.COMA2_10271"/>
<dbReference type="InterPro" id="IPR036736">
    <property type="entry name" value="ACP-like_sf"/>
</dbReference>
<dbReference type="Gene3D" id="1.10.1200.10">
    <property type="entry name" value="ACP-like"/>
    <property type="match status" value="1"/>
</dbReference>
<dbReference type="SUPFAM" id="SSF47336">
    <property type="entry name" value="ACP-like"/>
    <property type="match status" value="1"/>
</dbReference>
<dbReference type="AlphaFoldDB" id="A0A0S4L253"/>
<name>A0A0S4L253_9BACT</name>
<proteinExistence type="predicted"/>
<dbReference type="RefSeq" id="WP_090893904.1">
    <property type="nucleotide sequence ID" value="NZ_CZPZ01000001.1"/>
</dbReference>
<reference evidence="2" key="1">
    <citation type="submission" date="2015-10" db="EMBL/GenBank/DDBJ databases">
        <authorList>
            <person name="Luecker S."/>
            <person name="Luecker S."/>
        </authorList>
    </citation>
    <scope>NUCLEOTIDE SEQUENCE [LARGE SCALE GENOMIC DNA]</scope>
</reference>
<dbReference type="EMBL" id="CZPZ01000001">
    <property type="protein sequence ID" value="CUS31745.1"/>
    <property type="molecule type" value="Genomic_DNA"/>
</dbReference>
<evidence type="ECO:0000313" key="1">
    <source>
        <dbReference type="EMBL" id="CUS31745.1"/>
    </source>
</evidence>
<protein>
    <submittedName>
        <fullName evidence="1">Putative Acyl carrier protein</fullName>
    </submittedName>
</protein>
<dbReference type="OrthoDB" id="5326335at2"/>
<sequence length="75" mass="8162">MTIEAIVGKVFNLDPWNVTDSSSKDTLAEWDSMGHLSLITSLEEHYKVSLSIADAMEMTSVGKIKAILKGYGISS</sequence>